<sequence>MTGEADPHGFSDEHGEPAPRRFPGYDVLAQYGTWDRATQGTVLGRLGPQPALRFFTPAEQATAGALFDLLLDQGEERDRLKIPVLHMVDARLAELQTDGWRYQDMPPDDQAWRRSLTALDLDAQHHENTDSFASLPRERQAVRLQTVQDLDAKPWYGLPAAHVWSLWTRYACTAFYSHPQAWSEIGFGGPAYPRGYLRLGVDAREPWEVADQYPDEDPVAQTTKGAGT</sequence>
<dbReference type="Proteomes" id="UP000305778">
    <property type="component" value="Unassembled WGS sequence"/>
</dbReference>
<evidence type="ECO:0000313" key="2">
    <source>
        <dbReference type="EMBL" id="TJZ99742.1"/>
    </source>
</evidence>
<comment type="caution">
    <text evidence="2">The sequence shown here is derived from an EMBL/GenBank/DDBJ whole genome shotgun (WGS) entry which is preliminary data.</text>
</comment>
<feature type="compositionally biased region" description="Basic and acidic residues" evidence="1">
    <location>
        <begin position="1"/>
        <end position="19"/>
    </location>
</feature>
<dbReference type="OrthoDB" id="63962at2"/>
<dbReference type="EMBL" id="SUMC01000097">
    <property type="protein sequence ID" value="TJZ99742.1"/>
    <property type="molecule type" value="Genomic_DNA"/>
</dbReference>
<proteinExistence type="predicted"/>
<evidence type="ECO:0000256" key="1">
    <source>
        <dbReference type="SAM" id="MobiDB-lite"/>
    </source>
</evidence>
<dbReference type="RefSeq" id="WP_136729763.1">
    <property type="nucleotide sequence ID" value="NZ_SUMC01000097.1"/>
</dbReference>
<dbReference type="AlphaFoldDB" id="A0A4U0RVZ6"/>
<accession>A0A4U0RVZ6</accession>
<dbReference type="InterPro" id="IPR027056">
    <property type="entry name" value="Gluconate_2DH_su3"/>
</dbReference>
<reference evidence="2 3" key="1">
    <citation type="submission" date="2019-04" db="EMBL/GenBank/DDBJ databases">
        <title>Streptomyces oryziradicis sp. nov., a novel actinomycete isolated from rhizosphere soil of rice (Oryza sativa L.).</title>
        <authorList>
            <person name="Li C."/>
        </authorList>
    </citation>
    <scope>NUCLEOTIDE SEQUENCE [LARGE SCALE GENOMIC DNA]</scope>
    <source>
        <strain evidence="2 3">NEAU-C40</strain>
    </source>
</reference>
<evidence type="ECO:0000313" key="3">
    <source>
        <dbReference type="Proteomes" id="UP000305778"/>
    </source>
</evidence>
<dbReference type="Pfam" id="PF13618">
    <property type="entry name" value="Gluconate_2-dh3"/>
    <property type="match status" value="1"/>
</dbReference>
<feature type="region of interest" description="Disordered" evidence="1">
    <location>
        <begin position="1"/>
        <end position="22"/>
    </location>
</feature>
<organism evidence="2 3">
    <name type="scientific">Actinacidiphila oryziradicis</name>
    <dbReference type="NCBI Taxonomy" id="2571141"/>
    <lineage>
        <taxon>Bacteria</taxon>
        <taxon>Bacillati</taxon>
        <taxon>Actinomycetota</taxon>
        <taxon>Actinomycetes</taxon>
        <taxon>Kitasatosporales</taxon>
        <taxon>Streptomycetaceae</taxon>
        <taxon>Actinacidiphila</taxon>
    </lineage>
</organism>
<feature type="region of interest" description="Disordered" evidence="1">
    <location>
        <begin position="208"/>
        <end position="228"/>
    </location>
</feature>
<keyword evidence="3" id="KW-1185">Reference proteome</keyword>
<name>A0A4U0RVZ6_9ACTN</name>
<gene>
    <name evidence="2" type="ORF">FCI23_44625</name>
</gene>
<protein>
    <submittedName>
        <fullName evidence="2">Gluconate 2-dehydrogenase subunit 3 family protein</fullName>
    </submittedName>
</protein>